<proteinExistence type="predicted"/>
<dbReference type="EMBL" id="CAWUOM010000196">
    <property type="protein sequence ID" value="CAK7275019.1"/>
    <property type="molecule type" value="Genomic_DNA"/>
</dbReference>
<feature type="compositionally biased region" description="Low complexity" evidence="1">
    <location>
        <begin position="255"/>
        <end position="264"/>
    </location>
</feature>
<gene>
    <name evidence="2" type="ORF">SEPCBS57363_006463</name>
</gene>
<accession>A0ABP0E367</accession>
<feature type="compositionally biased region" description="Basic and acidic residues" evidence="1">
    <location>
        <begin position="519"/>
        <end position="529"/>
    </location>
</feature>
<evidence type="ECO:0000256" key="1">
    <source>
        <dbReference type="SAM" id="MobiDB-lite"/>
    </source>
</evidence>
<feature type="region of interest" description="Disordered" evidence="1">
    <location>
        <begin position="339"/>
        <end position="365"/>
    </location>
</feature>
<evidence type="ECO:0008006" key="4">
    <source>
        <dbReference type="Google" id="ProtNLM"/>
    </source>
</evidence>
<feature type="region of interest" description="Disordered" evidence="1">
    <location>
        <begin position="504"/>
        <end position="529"/>
    </location>
</feature>
<reference evidence="2 3" key="1">
    <citation type="submission" date="2024-01" db="EMBL/GenBank/DDBJ databases">
        <authorList>
            <person name="Allen C."/>
            <person name="Tagirdzhanova G."/>
        </authorList>
    </citation>
    <scope>NUCLEOTIDE SEQUENCE [LARGE SCALE GENOMIC DNA]</scope>
    <source>
        <strain evidence="2 3">CBS 573.63</strain>
    </source>
</reference>
<feature type="region of interest" description="Disordered" evidence="1">
    <location>
        <begin position="253"/>
        <end position="281"/>
    </location>
</feature>
<protein>
    <recommendedName>
        <fullName evidence="4">F-box domain-containing protein</fullName>
    </recommendedName>
</protein>
<comment type="caution">
    <text evidence="2">The sequence shown here is derived from an EMBL/GenBank/DDBJ whole genome shotgun (WGS) entry which is preliminary data.</text>
</comment>
<sequence length="529" mass="56192">MAARLDSSNGEDLYDSRNSKSIKRRESSSFVYEITRGTLLHLLSNSLVLSHATPYLSAHDVLRLAATSRAFRTLLYSNGSVFRYLDLSRLHSAVHLGAGPGLGGGGGGEVEPIDRGGQTWRHEQIDENLTEDEFYSGPLRGAFRALRRPAIFANGLGGHWLSGVHTLILNNVSVTAELVHEILQSPAYNVHILSLRNAKHCNEVQLQQILRTACRTSRPDGTPKLRGLYIFGGGGRSGETGWDNALGGYQQHALSSSSSSSSSSTAAALGRQGNDPSGDELWYRSRGRVLSRTTASAGWATTLMACRGVLAFDGVLCNGPRHANSPVFGKLPGLVGGGGSSGGITSSGSASPVSGRISPNHRPPASPSNALFAMASFALDGCAGCGSAPEGWTTWGRPAPARPGEEGDSLLSQFPLLWPPPRLSSNVRVAQCPEGESAAANCHGHHPLYGDDIKAPSRFIARCEWCAYGRLCALCHRWWCETCMPDQENAVPWTFTSSSAATGAGGGSSSSSASHKVRTKDGKCRNCHR</sequence>
<feature type="region of interest" description="Disordered" evidence="1">
    <location>
        <begin position="1"/>
        <end position="20"/>
    </location>
</feature>
<evidence type="ECO:0000313" key="3">
    <source>
        <dbReference type="Proteomes" id="UP001642501"/>
    </source>
</evidence>
<organism evidence="2 3">
    <name type="scientific">Sporothrix epigloea</name>
    <dbReference type="NCBI Taxonomy" id="1892477"/>
    <lineage>
        <taxon>Eukaryota</taxon>
        <taxon>Fungi</taxon>
        <taxon>Dikarya</taxon>
        <taxon>Ascomycota</taxon>
        <taxon>Pezizomycotina</taxon>
        <taxon>Sordariomycetes</taxon>
        <taxon>Sordariomycetidae</taxon>
        <taxon>Ophiostomatales</taxon>
        <taxon>Ophiostomataceae</taxon>
        <taxon>Sporothrix</taxon>
    </lineage>
</organism>
<feature type="compositionally biased region" description="Polar residues" evidence="1">
    <location>
        <begin position="1"/>
        <end position="10"/>
    </location>
</feature>
<name>A0ABP0E367_9PEZI</name>
<evidence type="ECO:0000313" key="2">
    <source>
        <dbReference type="EMBL" id="CAK7275019.1"/>
    </source>
</evidence>
<keyword evidence="3" id="KW-1185">Reference proteome</keyword>
<dbReference type="Proteomes" id="UP001642501">
    <property type="component" value="Unassembled WGS sequence"/>
</dbReference>